<feature type="domain" description="SH3b" evidence="5">
    <location>
        <begin position="32"/>
        <end position="95"/>
    </location>
</feature>
<feature type="domain" description="SH3b" evidence="5">
    <location>
        <begin position="290"/>
        <end position="351"/>
    </location>
</feature>
<feature type="compositionally biased region" description="Polar residues" evidence="3">
    <location>
        <begin position="863"/>
        <end position="881"/>
    </location>
</feature>
<dbReference type="InterPro" id="IPR003646">
    <property type="entry name" value="SH3-like_bac-type"/>
</dbReference>
<dbReference type="CDD" id="cd08997">
    <property type="entry name" value="GH68"/>
    <property type="match status" value="1"/>
</dbReference>
<evidence type="ECO:0000256" key="3">
    <source>
        <dbReference type="SAM" id="MobiDB-lite"/>
    </source>
</evidence>
<organism evidence="6 7">
    <name type="scientific">Bacillus capparidis</name>
    <dbReference type="NCBI Taxonomy" id="1840411"/>
    <lineage>
        <taxon>Bacteria</taxon>
        <taxon>Bacillati</taxon>
        <taxon>Bacillota</taxon>
        <taxon>Bacilli</taxon>
        <taxon>Bacillales</taxon>
        <taxon>Bacillaceae</taxon>
        <taxon>Bacillus</taxon>
    </lineage>
</organism>
<dbReference type="SMART" id="SM00287">
    <property type="entry name" value="SH3b"/>
    <property type="match status" value="6"/>
</dbReference>
<keyword evidence="7" id="KW-1185">Reference proteome</keyword>
<accession>A0ABS4D2Q6</accession>
<feature type="domain" description="SH3b" evidence="5">
    <location>
        <begin position="160"/>
        <end position="223"/>
    </location>
</feature>
<feature type="signal peptide" evidence="4">
    <location>
        <begin position="1"/>
        <end position="28"/>
    </location>
</feature>
<protein>
    <submittedName>
        <fullName evidence="6">Uncharacterized protein YgiM (DUF1202 family)</fullName>
    </submittedName>
</protein>
<feature type="chain" id="PRO_5047368666" evidence="4">
    <location>
        <begin position="29"/>
        <end position="881"/>
    </location>
</feature>
<dbReference type="Pfam" id="PF02435">
    <property type="entry name" value="Glyco_hydro_68"/>
    <property type="match status" value="1"/>
</dbReference>
<dbReference type="PANTHER" id="PTHR34408:SF1">
    <property type="entry name" value="GLYCOSYL HYDROLASE FAMILY 19 DOMAIN-CONTAINING PROTEIN HI_1415"/>
    <property type="match status" value="1"/>
</dbReference>
<sequence length="881" mass="98478">MKKVFLRALAFSLCLVFSYAFLHTAAEAKTQKTSSYYVVKTSNLYDTTTSKKRKITTIPVNTKLSTTSSKSSSMYKVTYKGRTGYVYKSNLADKAKPVTKYIVKTSNLYSSNTSKSKILASVPVNVKLSTTSPVSDKMYQVKYKGKTGYVYRGNTGDKPKAVEKYTVKTSNLYSSNKSKSKILASVPVNVKLSTMSPVSDNMYQVKYKGKTGYVYRGNTGDKPKAVEKYTVKTSNLYSSNSSKSNIITSIPVNHKLTTTSPVSDNMYQVKINGKTGYVYRGNLSGKPKAIDKFVVKTTNLYDSYKGNKKIIASIPLNNKLTTTSPVSDNMYKVTYKGKTGYVYRADLGDKAKPITKYVVKKSNLYDTTSSDKRIITSIDINNKVTTTSPDNSSMYQVTYNGRTGFVYRSNLGDNFVSYTNKYNTSQITRYDISRIPFQEKNSQYRMPNFNADEIANIPSAKRYSDSEAPIDLDVWDSWPLQNPDGTVAEYNGYHIVFALAGKPRTNETFIYMFYQKIGETSIDSWKNAGRVFTDADKFNANDPILKHQTEEWSGSAALIDHKIRLFYTDFSGSMALGGTGDSKQTLTTAQVNVGLHDESLTIDGVQDHKSIFDGDGKIYQNVSQFHDEGMFSSGDNHTLRDPHYVEDNGRKYLVFEGNTGSDNGYHGDLSLYNKAFYGGDDYYFQSEFQRIMSSPKKKLATLANGALGIIEINDDFTLKKVMNPLITSNLVTDEIERANVFKLKDKWYLFTDTRGAKMGVDNISPNMIYMLGYVSDSLTGPYTPLNDTGLVIASDEDFNSRTFTYSHYALLPKNPNDNNVVVTSYMTNRGASSINHSTFAPSFLLNIDGDKTYVRQHDILEQGQLTTDTPTSANESNYSGN</sequence>
<evidence type="ECO:0000256" key="2">
    <source>
        <dbReference type="RuleBase" id="RU361220"/>
    </source>
</evidence>
<evidence type="ECO:0000256" key="4">
    <source>
        <dbReference type="SAM" id="SignalP"/>
    </source>
</evidence>
<comment type="caution">
    <text evidence="6">The sequence shown here is derived from an EMBL/GenBank/DDBJ whole genome shotgun (WGS) entry which is preliminary data.</text>
</comment>
<proteinExistence type="inferred from homology"/>
<dbReference type="EMBL" id="JAFDST010000007">
    <property type="protein sequence ID" value="MBP1083885.1"/>
    <property type="molecule type" value="Genomic_DNA"/>
</dbReference>
<dbReference type="Gene3D" id="2.115.10.20">
    <property type="entry name" value="Glycosyl hydrolase domain, family 43"/>
    <property type="match status" value="1"/>
</dbReference>
<evidence type="ECO:0000256" key="1">
    <source>
        <dbReference type="ARBA" id="ARBA00006775"/>
    </source>
</evidence>
<feature type="domain" description="SH3b" evidence="5">
    <location>
        <begin position="97"/>
        <end position="159"/>
    </location>
</feature>
<name>A0ABS4D2Q6_9BACI</name>
<evidence type="ECO:0000313" key="6">
    <source>
        <dbReference type="EMBL" id="MBP1083885.1"/>
    </source>
</evidence>
<feature type="domain" description="SH3b" evidence="5">
    <location>
        <begin position="354"/>
        <end position="412"/>
    </location>
</feature>
<gene>
    <name evidence="6" type="ORF">JOC74_004432</name>
</gene>
<comment type="similarity">
    <text evidence="1 2">Belongs to the glycosyl hydrolase 68 family.</text>
</comment>
<feature type="region of interest" description="Disordered" evidence="3">
    <location>
        <begin position="861"/>
        <end position="881"/>
    </location>
</feature>
<evidence type="ECO:0000313" key="7">
    <source>
        <dbReference type="Proteomes" id="UP000674416"/>
    </source>
</evidence>
<keyword evidence="4" id="KW-0732">Signal</keyword>
<dbReference type="Proteomes" id="UP000674416">
    <property type="component" value="Unassembled WGS sequence"/>
</dbReference>
<dbReference type="PANTHER" id="PTHR34408">
    <property type="entry name" value="FAMILY PROTEIN, PUTATIVE-RELATED"/>
    <property type="match status" value="1"/>
</dbReference>
<evidence type="ECO:0000259" key="5">
    <source>
        <dbReference type="SMART" id="SM00287"/>
    </source>
</evidence>
<dbReference type="InterPro" id="IPR023296">
    <property type="entry name" value="Glyco_hydro_beta-prop_sf"/>
</dbReference>
<feature type="domain" description="SH3b" evidence="5">
    <location>
        <begin position="224"/>
        <end position="287"/>
    </location>
</feature>
<dbReference type="SUPFAM" id="SSF75005">
    <property type="entry name" value="Arabinanase/levansucrase/invertase"/>
    <property type="match status" value="1"/>
</dbReference>
<dbReference type="InterPro" id="IPR003469">
    <property type="entry name" value="Glyco_hydro_68"/>
</dbReference>
<dbReference type="InterPro" id="IPR052354">
    <property type="entry name" value="Cell_Wall_Dynamics_Protein"/>
</dbReference>
<reference evidence="6 7" key="1">
    <citation type="submission" date="2021-01" db="EMBL/GenBank/DDBJ databases">
        <title>Genomic Encyclopedia of Type Strains, Phase IV (KMG-IV): sequencing the most valuable type-strain genomes for metagenomic binning, comparative biology and taxonomic classification.</title>
        <authorList>
            <person name="Goeker M."/>
        </authorList>
    </citation>
    <scope>NUCLEOTIDE SEQUENCE [LARGE SCALE GENOMIC DNA]</scope>
    <source>
        <strain evidence="6 7">DSM 103394</strain>
    </source>
</reference>
<dbReference type="Gene3D" id="2.30.30.40">
    <property type="entry name" value="SH3 Domains"/>
    <property type="match status" value="4"/>
</dbReference>